<evidence type="ECO:0000313" key="1">
    <source>
        <dbReference type="EMBL" id="SUZ63978.1"/>
    </source>
</evidence>
<gene>
    <name evidence="1" type="ORF">METZ01_LOCUS16832</name>
</gene>
<organism evidence="1">
    <name type="scientific">marine metagenome</name>
    <dbReference type="NCBI Taxonomy" id="408172"/>
    <lineage>
        <taxon>unclassified sequences</taxon>
        <taxon>metagenomes</taxon>
        <taxon>ecological metagenomes</taxon>
    </lineage>
</organism>
<dbReference type="EMBL" id="UINC01000928">
    <property type="protein sequence ID" value="SUZ63978.1"/>
    <property type="molecule type" value="Genomic_DNA"/>
</dbReference>
<dbReference type="AlphaFoldDB" id="A0A381PCG0"/>
<feature type="non-terminal residue" evidence="1">
    <location>
        <position position="1"/>
    </location>
</feature>
<protein>
    <submittedName>
        <fullName evidence="1">Uncharacterized protein</fullName>
    </submittedName>
</protein>
<name>A0A381PCG0_9ZZZZ</name>
<reference evidence="1" key="1">
    <citation type="submission" date="2018-05" db="EMBL/GenBank/DDBJ databases">
        <authorList>
            <person name="Lanie J.A."/>
            <person name="Ng W.-L."/>
            <person name="Kazmierczak K.M."/>
            <person name="Andrzejewski T.M."/>
            <person name="Davidsen T.M."/>
            <person name="Wayne K.J."/>
            <person name="Tettelin H."/>
            <person name="Glass J.I."/>
            <person name="Rusch D."/>
            <person name="Podicherti R."/>
            <person name="Tsui H.-C.T."/>
            <person name="Winkler M.E."/>
        </authorList>
    </citation>
    <scope>NUCLEOTIDE SEQUENCE</scope>
</reference>
<sequence length="28" mass="3176">VGTIGKRDRAARLYGYYEKAIDAKALYL</sequence>
<proteinExistence type="predicted"/>
<accession>A0A381PCG0</accession>